<keyword evidence="1" id="KW-0963">Cytoplasm</keyword>
<evidence type="ECO:0000256" key="2">
    <source>
        <dbReference type="ARBA" id="ARBA00023016"/>
    </source>
</evidence>
<sequence>MKNIIAELLIKLAERDEEYKLQQERQATIEIILSALVETLSPEARLSFQTQIEHLIDNTNETSSEKSRALLNTGYLEKITGISR</sequence>
<keyword evidence="5" id="KW-1185">Reference proteome</keyword>
<evidence type="ECO:0000256" key="1">
    <source>
        <dbReference type="ARBA" id="ARBA00022490"/>
    </source>
</evidence>
<reference evidence="5" key="1">
    <citation type="journal article" date="2019" name="Int. J. Syst. Evol. Microbiol.">
        <title>The Global Catalogue of Microorganisms (GCM) 10K type strain sequencing project: providing services to taxonomists for standard genome sequencing and annotation.</title>
        <authorList>
            <consortium name="The Broad Institute Genomics Platform"/>
            <consortium name="The Broad Institute Genome Sequencing Center for Infectious Disease"/>
            <person name="Wu L."/>
            <person name="Ma J."/>
        </authorList>
    </citation>
    <scope>NUCLEOTIDE SEQUENCE [LARGE SCALE GENOMIC DNA]</scope>
    <source>
        <strain evidence="5">CGMCC 1.18518</strain>
    </source>
</reference>
<evidence type="ECO:0000313" key="4">
    <source>
        <dbReference type="EMBL" id="MFC6378186.1"/>
    </source>
</evidence>
<evidence type="ECO:0000313" key="5">
    <source>
        <dbReference type="Proteomes" id="UP001596230"/>
    </source>
</evidence>
<organism evidence="4 5">
    <name type="scientific">Tatumella terrea</name>
    <dbReference type="NCBI Taxonomy" id="419007"/>
    <lineage>
        <taxon>Bacteria</taxon>
        <taxon>Pseudomonadati</taxon>
        <taxon>Pseudomonadota</taxon>
        <taxon>Gammaproteobacteria</taxon>
        <taxon>Enterobacterales</taxon>
        <taxon>Erwiniaceae</taxon>
        <taxon>Tatumella</taxon>
    </lineage>
</organism>
<dbReference type="EMBL" id="JBHSUB010000008">
    <property type="protein sequence ID" value="MFC6378186.1"/>
    <property type="molecule type" value="Genomic_DNA"/>
</dbReference>
<name>A0ABW1VWP0_9GAMM</name>
<accession>A0ABW1VWP0</accession>
<dbReference type="Proteomes" id="UP001596230">
    <property type="component" value="Unassembled WGS sequence"/>
</dbReference>
<proteinExistence type="predicted"/>
<evidence type="ECO:0000256" key="3">
    <source>
        <dbReference type="ARBA" id="ARBA00023054"/>
    </source>
</evidence>
<protein>
    <submittedName>
        <fullName evidence="4">Anti-adapter protein IraP</fullName>
    </submittedName>
</protein>
<dbReference type="InterPro" id="IPR019732">
    <property type="entry name" value="SigmaS_Anti-adapt_IraP"/>
</dbReference>
<keyword evidence="2" id="KW-0346">Stress response</keyword>
<keyword evidence="3" id="KW-0175">Coiled coil</keyword>
<dbReference type="Pfam" id="PF10796">
    <property type="entry name" value="Anti-adapt_IraP"/>
    <property type="match status" value="1"/>
</dbReference>
<comment type="caution">
    <text evidence="4">The sequence shown here is derived from an EMBL/GenBank/DDBJ whole genome shotgun (WGS) entry which is preliminary data.</text>
</comment>
<dbReference type="RefSeq" id="WP_249213588.1">
    <property type="nucleotide sequence ID" value="NZ_BAAAFX010000013.1"/>
</dbReference>
<gene>
    <name evidence="4" type="ORF">ACFP9W_08830</name>
</gene>